<dbReference type="PIR" id="G71164">
    <property type="entry name" value="G71164"/>
</dbReference>
<reference evidence="1 2" key="1">
    <citation type="journal article" date="1998" name="DNA Res.">
        <title>Complete sequence and gene organization of the genome of a hyper-thermophilic archaebacterium, Pyrococcus horikoshii OT3.</title>
        <authorList>
            <person name="Kawarabayasi Y."/>
            <person name="Sawada M."/>
            <person name="Horikawa H."/>
            <person name="Haikawa Y."/>
            <person name="Hino Y."/>
            <person name="Yamamoto S."/>
            <person name="Sekine M."/>
            <person name="Baba S."/>
            <person name="Kosugi H."/>
            <person name="Hosoyama A."/>
            <person name="Nagai Y."/>
            <person name="Sakai M."/>
            <person name="Ogura K."/>
            <person name="Otuka R."/>
            <person name="Nakazawa H."/>
            <person name="Takamiya M."/>
            <person name="Ohfuku Y."/>
            <person name="Funahashi T."/>
            <person name="Tanaka T."/>
            <person name="Kudoh Y."/>
            <person name="Yamazaki J."/>
            <person name="Kushida N."/>
            <person name="Oguchi A."/>
            <person name="Aoki K."/>
            <person name="Nakamura Y."/>
            <person name="Robb T.F."/>
            <person name="Horikoshi K."/>
            <person name="Masuchi Y."/>
            <person name="Shizuya H."/>
            <person name="Kikuchi H."/>
        </authorList>
    </citation>
    <scope>NUCLEOTIDE SEQUENCE [LARGE SCALE GENOMIC DNA]</scope>
    <source>
        <strain evidence="2">ATCC 700860 / DSM 12428 / JCM 9974 / NBRC 100139 / OT-3</strain>
    </source>
</reference>
<keyword evidence="2" id="KW-1185">Reference proteome</keyword>
<sequence>MASTSPRDLTPSIAIFLHLLSLSMANLIRISSPYFSLSSLPSSIRFSLVGSPLKLTSGTQEYSLTFPVNISKRGSLQLILQKPSSSRNFATVVFPAAIFPAIPTIVFSTPI</sequence>
<protein>
    <submittedName>
        <fullName evidence="1">Uncharacterized protein</fullName>
    </submittedName>
</protein>
<accession>O58252</accession>
<name>O58252_PYRHO</name>
<proteinExistence type="predicted"/>
<dbReference type="Proteomes" id="UP000000752">
    <property type="component" value="Chromosome"/>
</dbReference>
<dbReference type="EnsemblBacteria" id="BAA29604">
    <property type="protein sequence ID" value="BAA29604"/>
    <property type="gene ID" value="BAA29604"/>
</dbReference>
<organism evidence="1 2">
    <name type="scientific">Pyrococcus horikoshii (strain ATCC 700860 / DSM 12428 / JCM 9974 / NBRC 100139 / OT-3)</name>
    <dbReference type="NCBI Taxonomy" id="70601"/>
    <lineage>
        <taxon>Archaea</taxon>
        <taxon>Methanobacteriati</taxon>
        <taxon>Methanobacteriota</taxon>
        <taxon>Thermococci</taxon>
        <taxon>Thermococcales</taxon>
        <taxon>Thermococcaceae</taxon>
        <taxon>Pyrococcus</taxon>
    </lineage>
</organism>
<dbReference type="AlphaFoldDB" id="O58252"/>
<gene>
    <name evidence="1" type="ordered locus">PH0516</name>
</gene>
<evidence type="ECO:0000313" key="1">
    <source>
        <dbReference type="EMBL" id="BAA29604.1"/>
    </source>
</evidence>
<evidence type="ECO:0000313" key="2">
    <source>
        <dbReference type="Proteomes" id="UP000000752"/>
    </source>
</evidence>
<dbReference type="EMBL" id="BA000001">
    <property type="protein sequence ID" value="BAA29604.1"/>
    <property type="molecule type" value="Genomic_DNA"/>
</dbReference>
<dbReference type="KEGG" id="pho:PH0516"/>